<feature type="transmembrane region" description="Helical" evidence="2">
    <location>
        <begin position="129"/>
        <end position="155"/>
    </location>
</feature>
<feature type="transmembrane region" description="Helical" evidence="2">
    <location>
        <begin position="197"/>
        <end position="216"/>
    </location>
</feature>
<evidence type="ECO:0000256" key="1">
    <source>
        <dbReference type="SAM" id="MobiDB-lite"/>
    </source>
</evidence>
<keyword evidence="2" id="KW-0472">Membrane</keyword>
<dbReference type="PANTHER" id="PTHR34980:SF2">
    <property type="entry name" value="INNER MEMBRANE PROTEIN YHAH-RELATED"/>
    <property type="match status" value="1"/>
</dbReference>
<gene>
    <name evidence="3" type="ORF">GM1_013_01040</name>
</gene>
<dbReference type="EMBL" id="BAOP01000013">
    <property type="protein sequence ID" value="GAC79967.1"/>
    <property type="molecule type" value="Genomic_DNA"/>
</dbReference>
<dbReference type="eggNOG" id="COG3152">
    <property type="taxonomic scope" value="Bacteria"/>
</dbReference>
<feature type="region of interest" description="Disordered" evidence="1">
    <location>
        <begin position="1"/>
        <end position="90"/>
    </location>
</feature>
<feature type="transmembrane region" description="Helical" evidence="2">
    <location>
        <begin position="161"/>
        <end position="185"/>
    </location>
</feature>
<keyword evidence="2" id="KW-0812">Transmembrane</keyword>
<keyword evidence="2" id="KW-1133">Transmembrane helix</keyword>
<protein>
    <recommendedName>
        <fullName evidence="5">DUF805 domain-containing protein</fullName>
    </recommendedName>
</protein>
<dbReference type="InterPro" id="IPR008523">
    <property type="entry name" value="DUF805"/>
</dbReference>
<evidence type="ECO:0008006" key="5">
    <source>
        <dbReference type="Google" id="ProtNLM"/>
    </source>
</evidence>
<proteinExistence type="predicted"/>
<accession>M3UWF0</accession>
<feature type="compositionally biased region" description="Low complexity" evidence="1">
    <location>
        <begin position="64"/>
        <end position="85"/>
    </location>
</feature>
<evidence type="ECO:0000256" key="2">
    <source>
        <dbReference type="SAM" id="Phobius"/>
    </source>
</evidence>
<dbReference type="Pfam" id="PF05656">
    <property type="entry name" value="DUF805"/>
    <property type="match status" value="1"/>
</dbReference>
<dbReference type="AlphaFoldDB" id="M3UWF0"/>
<organism evidence="3 4">
    <name type="scientific">Gordonia malaquae NBRC 108250</name>
    <dbReference type="NCBI Taxonomy" id="1223542"/>
    <lineage>
        <taxon>Bacteria</taxon>
        <taxon>Bacillati</taxon>
        <taxon>Actinomycetota</taxon>
        <taxon>Actinomycetes</taxon>
        <taxon>Mycobacteriales</taxon>
        <taxon>Gordoniaceae</taxon>
        <taxon>Gordonia</taxon>
    </lineage>
</organism>
<evidence type="ECO:0000313" key="3">
    <source>
        <dbReference type="EMBL" id="GAC79967.1"/>
    </source>
</evidence>
<dbReference type="RefSeq" id="WP_008378648.1">
    <property type="nucleotide sequence ID" value="NZ_BAOP01000013.1"/>
</dbReference>
<dbReference type="STRING" id="410332.SAMN04488550_0884"/>
<reference evidence="3 4" key="1">
    <citation type="submission" date="2013-02" db="EMBL/GenBank/DDBJ databases">
        <title>Whole genome shotgun sequence of Gordonia malaquae NBRC 108250.</title>
        <authorList>
            <person name="Yoshida I."/>
            <person name="Hosoyama A."/>
            <person name="Tsuchikane K."/>
            <person name="Ando Y."/>
            <person name="Baba S."/>
            <person name="Ohji S."/>
            <person name="Hamada M."/>
            <person name="Tamura T."/>
            <person name="Yamazoe A."/>
            <person name="Yamazaki S."/>
            <person name="Fujita N."/>
        </authorList>
    </citation>
    <scope>NUCLEOTIDE SEQUENCE [LARGE SCALE GENOMIC DNA]</scope>
    <source>
        <strain evidence="3 4">NBRC 108250</strain>
    </source>
</reference>
<feature type="compositionally biased region" description="Low complexity" evidence="1">
    <location>
        <begin position="42"/>
        <end position="56"/>
    </location>
</feature>
<evidence type="ECO:0000313" key="4">
    <source>
        <dbReference type="Proteomes" id="UP000035009"/>
    </source>
</evidence>
<dbReference type="Proteomes" id="UP000035009">
    <property type="component" value="Unassembled WGS sequence"/>
</dbReference>
<sequence length="231" mass="24761">MTYPPQNPGDPNAQPDPFGQTQFGQTPNFDKGQPQTPPPAYGAPQGQPQYGQQPPAYGQPPQPEFGQQPGGYAPQPQYGQNPYGAAGVPQSGDPGTLNLPWYGIGFADAARRVFQKYARFDGRASRGEYWWWVLANFAVVAVLYILVLIGIVGIGGTVGDALGGIVALLLLVWSLGVLVPTIAVAVRRLHDAGYSGWMYLIGFVPVVGGIALIVFLCMDSKPEGARFDENR</sequence>
<keyword evidence="4" id="KW-1185">Reference proteome</keyword>
<dbReference type="PANTHER" id="PTHR34980">
    <property type="entry name" value="INNER MEMBRANE PROTEIN-RELATED-RELATED"/>
    <property type="match status" value="1"/>
</dbReference>
<name>M3UWF0_GORML</name>
<dbReference type="GO" id="GO:0005886">
    <property type="term" value="C:plasma membrane"/>
    <property type="evidence" value="ECO:0007669"/>
    <property type="project" value="TreeGrafter"/>
</dbReference>
<comment type="caution">
    <text evidence="3">The sequence shown here is derived from an EMBL/GenBank/DDBJ whole genome shotgun (WGS) entry which is preliminary data.</text>
</comment>
<feature type="compositionally biased region" description="Polar residues" evidence="1">
    <location>
        <begin position="19"/>
        <end position="28"/>
    </location>
</feature>